<name>A0A6J4S887_9ACTN</name>
<gene>
    <name evidence="1" type="ORF">AVDCRST_MAG05-1669</name>
</gene>
<dbReference type="AlphaFoldDB" id="A0A6J4S887"/>
<reference evidence="1" key="1">
    <citation type="submission" date="2020-02" db="EMBL/GenBank/DDBJ databases">
        <authorList>
            <person name="Meier V. D."/>
        </authorList>
    </citation>
    <scope>NUCLEOTIDE SEQUENCE</scope>
    <source>
        <strain evidence="1">AVDCRST_MAG05</strain>
    </source>
</reference>
<accession>A0A6J4S887</accession>
<proteinExistence type="predicted"/>
<evidence type="ECO:0000313" key="1">
    <source>
        <dbReference type="EMBL" id="CAA9487156.1"/>
    </source>
</evidence>
<protein>
    <submittedName>
        <fullName evidence="1">Uncharacterized protein</fullName>
    </submittedName>
</protein>
<dbReference type="EMBL" id="CADCVM010000182">
    <property type="protein sequence ID" value="CAA9487156.1"/>
    <property type="molecule type" value="Genomic_DNA"/>
</dbReference>
<sequence length="154" mass="16863">MRDEFIITRQGKTYALYAGLLDEAHTRGLRSIDTDLLQVPDAENGNVAIVKAVAELPKVDRETGEIMLDPDTQKPLIGKFSGIGDASPDNVNRNIAPHIIRQAETRAKARALRDAINVGSHPASSSGFWPATVRHPRDELASRGIVSEPARRFD</sequence>
<organism evidence="1">
    <name type="scientific">uncultured Rubrobacteraceae bacterium</name>
    <dbReference type="NCBI Taxonomy" id="349277"/>
    <lineage>
        <taxon>Bacteria</taxon>
        <taxon>Bacillati</taxon>
        <taxon>Actinomycetota</taxon>
        <taxon>Rubrobacteria</taxon>
        <taxon>Rubrobacterales</taxon>
        <taxon>Rubrobacteraceae</taxon>
        <taxon>environmental samples</taxon>
    </lineage>
</organism>